<evidence type="ECO:0000313" key="6">
    <source>
        <dbReference type="EnsemblMetazoa" id="Aqu2.1.02238_001"/>
    </source>
</evidence>
<dbReference type="PROSITE" id="PS50808">
    <property type="entry name" value="ZF_BED"/>
    <property type="match status" value="1"/>
</dbReference>
<evidence type="ECO:0000256" key="4">
    <source>
        <dbReference type="PROSITE-ProRule" id="PRU00027"/>
    </source>
</evidence>
<keyword evidence="2 4" id="KW-0863">Zinc-finger</keyword>
<keyword evidence="1" id="KW-0479">Metal-binding</keyword>
<keyword evidence="3" id="KW-0862">Zinc</keyword>
<evidence type="ECO:0000256" key="1">
    <source>
        <dbReference type="ARBA" id="ARBA00022723"/>
    </source>
</evidence>
<sequence length="117" mass="13276">MASEGTDLLPLEGSKSDIWKHFGFPARDGKFLQPEKKSRKEVVCKTCHKCLKYCGNTSNLHFHLKEHHHRIYLSLKDNQSSIQAPKANTDNQPTLAQAVLASQKLPQQCCLMDDAYH</sequence>
<dbReference type="Pfam" id="PF02892">
    <property type="entry name" value="zf-BED"/>
    <property type="match status" value="1"/>
</dbReference>
<dbReference type="SUPFAM" id="SSF57667">
    <property type="entry name" value="beta-beta-alpha zinc fingers"/>
    <property type="match status" value="1"/>
</dbReference>
<evidence type="ECO:0000256" key="2">
    <source>
        <dbReference type="ARBA" id="ARBA00022771"/>
    </source>
</evidence>
<name>A0A1X7SJM8_AMPQE</name>
<dbReference type="GO" id="GO:0008270">
    <property type="term" value="F:zinc ion binding"/>
    <property type="evidence" value="ECO:0007669"/>
    <property type="project" value="UniProtKB-KW"/>
</dbReference>
<evidence type="ECO:0000259" key="5">
    <source>
        <dbReference type="PROSITE" id="PS50808"/>
    </source>
</evidence>
<dbReference type="InParanoid" id="A0A1X7SJM8"/>
<dbReference type="OMA" id="CENTYET"/>
<dbReference type="SMART" id="SM00614">
    <property type="entry name" value="ZnF_BED"/>
    <property type="match status" value="1"/>
</dbReference>
<organism evidence="6">
    <name type="scientific">Amphimedon queenslandica</name>
    <name type="common">Sponge</name>
    <dbReference type="NCBI Taxonomy" id="400682"/>
    <lineage>
        <taxon>Eukaryota</taxon>
        <taxon>Metazoa</taxon>
        <taxon>Porifera</taxon>
        <taxon>Demospongiae</taxon>
        <taxon>Heteroscleromorpha</taxon>
        <taxon>Haplosclerida</taxon>
        <taxon>Niphatidae</taxon>
        <taxon>Amphimedon</taxon>
    </lineage>
</organism>
<reference evidence="6" key="1">
    <citation type="submission" date="2017-05" db="UniProtKB">
        <authorList>
            <consortium name="EnsemblMetazoa"/>
        </authorList>
    </citation>
    <scope>IDENTIFICATION</scope>
</reference>
<dbReference type="EnsemblMetazoa" id="Aqu2.1.02238_001">
    <property type="protein sequence ID" value="Aqu2.1.02238_001"/>
    <property type="gene ID" value="Aqu2.1.02238"/>
</dbReference>
<proteinExistence type="predicted"/>
<accession>A0A1X7SJM8</accession>
<dbReference type="InterPro" id="IPR003656">
    <property type="entry name" value="Znf_BED"/>
</dbReference>
<dbReference type="InterPro" id="IPR036236">
    <property type="entry name" value="Znf_C2H2_sf"/>
</dbReference>
<protein>
    <recommendedName>
        <fullName evidence="5">BED-type domain-containing protein</fullName>
    </recommendedName>
</protein>
<dbReference type="GO" id="GO:0003677">
    <property type="term" value="F:DNA binding"/>
    <property type="evidence" value="ECO:0007669"/>
    <property type="project" value="InterPro"/>
</dbReference>
<evidence type="ECO:0000256" key="3">
    <source>
        <dbReference type="ARBA" id="ARBA00022833"/>
    </source>
</evidence>
<dbReference type="AlphaFoldDB" id="A0A1X7SJM8"/>
<feature type="domain" description="BED-type" evidence="5">
    <location>
        <begin position="13"/>
        <end position="75"/>
    </location>
</feature>